<feature type="domain" description="Cyclic nucleotide-binding" evidence="1">
    <location>
        <begin position="10"/>
        <end position="112"/>
    </location>
</feature>
<dbReference type="InterPro" id="IPR018490">
    <property type="entry name" value="cNMP-bd_dom_sf"/>
</dbReference>
<comment type="caution">
    <text evidence="2">The sequence shown here is derived from an EMBL/GenBank/DDBJ whole genome shotgun (WGS) entry which is preliminary data.</text>
</comment>
<dbReference type="CDD" id="cd00038">
    <property type="entry name" value="CAP_ED"/>
    <property type="match status" value="1"/>
</dbReference>
<dbReference type="EMBL" id="JBHULR010000003">
    <property type="protein sequence ID" value="MFD2547275.1"/>
    <property type="molecule type" value="Genomic_DNA"/>
</dbReference>
<evidence type="ECO:0000313" key="3">
    <source>
        <dbReference type="Proteomes" id="UP001597545"/>
    </source>
</evidence>
<dbReference type="RefSeq" id="WP_380901870.1">
    <property type="nucleotide sequence ID" value="NZ_JBHUEG010000007.1"/>
</dbReference>
<dbReference type="Proteomes" id="UP001597545">
    <property type="component" value="Unassembled WGS sequence"/>
</dbReference>
<dbReference type="Gene3D" id="2.60.120.10">
    <property type="entry name" value="Jelly Rolls"/>
    <property type="match status" value="1"/>
</dbReference>
<sequence>MKEIYDYFKQLTDISEKDWLLFYSKLQHVEFPKKAIILEQGKTEKHLSFIEKGMIRFFKPRLDQDFTFAFAFEKSFVSAYDSFLTQQPSTYNIEAMTDCVLWRITYDDLHAIYENTTVGDRIGRKVAEDIYLKKMKREIALLDDTAKKRYLDLMKEQPKLIQYIPLKYLASYIGIRPQSLSRIRRQIT</sequence>
<dbReference type="SUPFAM" id="SSF51206">
    <property type="entry name" value="cAMP-binding domain-like"/>
    <property type="match status" value="1"/>
</dbReference>
<reference evidence="3" key="1">
    <citation type="journal article" date="2019" name="Int. J. Syst. Evol. Microbiol.">
        <title>The Global Catalogue of Microorganisms (GCM) 10K type strain sequencing project: providing services to taxonomists for standard genome sequencing and annotation.</title>
        <authorList>
            <consortium name="The Broad Institute Genomics Platform"/>
            <consortium name="The Broad Institute Genome Sequencing Center for Infectious Disease"/>
            <person name="Wu L."/>
            <person name="Ma J."/>
        </authorList>
    </citation>
    <scope>NUCLEOTIDE SEQUENCE [LARGE SCALE GENOMIC DNA]</scope>
    <source>
        <strain evidence="3">KCTC 42662</strain>
    </source>
</reference>
<name>A0ABW5KG73_9SPHI</name>
<gene>
    <name evidence="2" type="ORF">ACFSR5_06395</name>
</gene>
<proteinExistence type="predicted"/>
<organism evidence="2 3">
    <name type="scientific">Sphingobacterium suaedae</name>
    <dbReference type="NCBI Taxonomy" id="1686402"/>
    <lineage>
        <taxon>Bacteria</taxon>
        <taxon>Pseudomonadati</taxon>
        <taxon>Bacteroidota</taxon>
        <taxon>Sphingobacteriia</taxon>
        <taxon>Sphingobacteriales</taxon>
        <taxon>Sphingobacteriaceae</taxon>
        <taxon>Sphingobacterium</taxon>
    </lineage>
</organism>
<dbReference type="Pfam" id="PF00027">
    <property type="entry name" value="cNMP_binding"/>
    <property type="match status" value="1"/>
</dbReference>
<dbReference type="PROSITE" id="PS50042">
    <property type="entry name" value="CNMP_BINDING_3"/>
    <property type="match status" value="1"/>
</dbReference>
<evidence type="ECO:0000259" key="1">
    <source>
        <dbReference type="PROSITE" id="PS50042"/>
    </source>
</evidence>
<dbReference type="InterPro" id="IPR014710">
    <property type="entry name" value="RmlC-like_jellyroll"/>
</dbReference>
<accession>A0ABW5KG73</accession>
<dbReference type="InterPro" id="IPR000595">
    <property type="entry name" value="cNMP-bd_dom"/>
</dbReference>
<protein>
    <submittedName>
        <fullName evidence="2">Crp/Fnr family transcriptional regulator</fullName>
    </submittedName>
</protein>
<evidence type="ECO:0000313" key="2">
    <source>
        <dbReference type="EMBL" id="MFD2547275.1"/>
    </source>
</evidence>
<keyword evidence="3" id="KW-1185">Reference proteome</keyword>